<protein>
    <submittedName>
        <fullName evidence="2">Membrane protein</fullName>
    </submittedName>
</protein>
<dbReference type="EMBL" id="JAVIZA010000001">
    <property type="protein sequence ID" value="MDR6167484.1"/>
    <property type="molecule type" value="Genomic_DNA"/>
</dbReference>
<keyword evidence="3" id="KW-1185">Reference proteome</keyword>
<proteinExistence type="predicted"/>
<feature type="transmembrane region" description="Helical" evidence="1">
    <location>
        <begin position="57"/>
        <end position="77"/>
    </location>
</feature>
<feature type="transmembrane region" description="Helical" evidence="1">
    <location>
        <begin position="30"/>
        <end position="51"/>
    </location>
</feature>
<reference evidence="2 3" key="1">
    <citation type="submission" date="2023-08" db="EMBL/GenBank/DDBJ databases">
        <title>Functional and genomic diversity of the sorghum phyllosphere microbiome.</title>
        <authorList>
            <person name="Shade A."/>
        </authorList>
    </citation>
    <scope>NUCLEOTIDE SEQUENCE [LARGE SCALE GENOMIC DNA]</scope>
    <source>
        <strain evidence="2 3">SORGH_AS_0919</strain>
    </source>
</reference>
<evidence type="ECO:0000256" key="1">
    <source>
        <dbReference type="SAM" id="Phobius"/>
    </source>
</evidence>
<keyword evidence="1" id="KW-1133">Transmembrane helix</keyword>
<accession>A0ABU1I0S0</accession>
<comment type="caution">
    <text evidence="2">The sequence shown here is derived from an EMBL/GenBank/DDBJ whole genome shotgun (WGS) entry which is preliminary data.</text>
</comment>
<sequence length="83" mass="8531">MVPQDESKSPVRGTRAGAEVRTVESMDVEALAHTATGALVGIALGFVVGLLTLNPMLGVIVGGVAMIVLAIAAVMLLPRGMYR</sequence>
<dbReference type="Proteomes" id="UP001260188">
    <property type="component" value="Unassembled WGS sequence"/>
</dbReference>
<organism evidence="2 3">
    <name type="scientific">Microbacterium paludicola</name>
    <dbReference type="NCBI Taxonomy" id="300019"/>
    <lineage>
        <taxon>Bacteria</taxon>
        <taxon>Bacillati</taxon>
        <taxon>Actinomycetota</taxon>
        <taxon>Actinomycetes</taxon>
        <taxon>Micrococcales</taxon>
        <taxon>Microbacteriaceae</taxon>
        <taxon>Microbacterium</taxon>
    </lineage>
</organism>
<keyword evidence="1" id="KW-0812">Transmembrane</keyword>
<evidence type="ECO:0000313" key="2">
    <source>
        <dbReference type="EMBL" id="MDR6167484.1"/>
    </source>
</evidence>
<evidence type="ECO:0000313" key="3">
    <source>
        <dbReference type="Proteomes" id="UP001260188"/>
    </source>
</evidence>
<gene>
    <name evidence="2" type="ORF">QE367_001688</name>
</gene>
<name>A0ABU1I0S0_9MICO</name>
<keyword evidence="1" id="KW-0472">Membrane</keyword>